<dbReference type="AlphaFoldDB" id="A0A0F9ADT6"/>
<evidence type="ECO:0000313" key="1">
    <source>
        <dbReference type="EMBL" id="KKK70356.1"/>
    </source>
</evidence>
<organism evidence="1">
    <name type="scientific">marine sediment metagenome</name>
    <dbReference type="NCBI Taxonomy" id="412755"/>
    <lineage>
        <taxon>unclassified sequences</taxon>
        <taxon>metagenomes</taxon>
        <taxon>ecological metagenomes</taxon>
    </lineage>
</organism>
<comment type="caution">
    <text evidence="1">The sequence shown here is derived from an EMBL/GenBank/DDBJ whole genome shotgun (WGS) entry which is preliminary data.</text>
</comment>
<sequence>MRVIIPSNYVKAGQNIKQNDKVTLVDEGTWGVMQNADGKEKKVLQFKMKIVTGELKQYTMNNSTMRIMIDVFGDILQLVNLLCQ</sequence>
<proteinExistence type="predicted"/>
<reference evidence="1" key="1">
    <citation type="journal article" date="2015" name="Nature">
        <title>Complex archaea that bridge the gap between prokaryotes and eukaryotes.</title>
        <authorList>
            <person name="Spang A."/>
            <person name="Saw J.H."/>
            <person name="Jorgensen S.L."/>
            <person name="Zaremba-Niedzwiedzka K."/>
            <person name="Martijn J."/>
            <person name="Lind A.E."/>
            <person name="van Eijk R."/>
            <person name="Schleper C."/>
            <person name="Guy L."/>
            <person name="Ettema T.J."/>
        </authorList>
    </citation>
    <scope>NUCLEOTIDE SEQUENCE</scope>
</reference>
<accession>A0A0F9ADT6</accession>
<dbReference type="EMBL" id="LAZR01058227">
    <property type="protein sequence ID" value="KKK70356.1"/>
    <property type="molecule type" value="Genomic_DNA"/>
</dbReference>
<gene>
    <name evidence="1" type="ORF">LCGC14_2924790</name>
</gene>
<name>A0A0F9ADT6_9ZZZZ</name>
<protein>
    <submittedName>
        <fullName evidence="1">Uncharacterized protein</fullName>
    </submittedName>
</protein>